<feature type="region of interest" description="Disordered" evidence="1">
    <location>
        <begin position="96"/>
        <end position="132"/>
    </location>
</feature>
<dbReference type="EMBL" id="KB445793">
    <property type="protein sequence ID" value="EMD39780.1"/>
    <property type="molecule type" value="Genomic_DNA"/>
</dbReference>
<dbReference type="HOGENOM" id="CLU_156017_0_0_1"/>
<feature type="compositionally biased region" description="Polar residues" evidence="1">
    <location>
        <begin position="36"/>
        <end position="50"/>
    </location>
</feature>
<feature type="compositionally biased region" description="Polar residues" evidence="1">
    <location>
        <begin position="115"/>
        <end position="132"/>
    </location>
</feature>
<gene>
    <name evidence="2" type="ORF">CERSUDRAFT_103729</name>
</gene>
<dbReference type="Proteomes" id="UP000016930">
    <property type="component" value="Unassembled WGS sequence"/>
</dbReference>
<dbReference type="AlphaFoldDB" id="M2R5B9"/>
<name>M2R5B9_CERS8</name>
<evidence type="ECO:0000256" key="1">
    <source>
        <dbReference type="SAM" id="MobiDB-lite"/>
    </source>
</evidence>
<reference evidence="2 3" key="1">
    <citation type="journal article" date="2012" name="Proc. Natl. Acad. Sci. U.S.A.">
        <title>Comparative genomics of Ceriporiopsis subvermispora and Phanerochaete chrysosporium provide insight into selective ligninolysis.</title>
        <authorList>
            <person name="Fernandez-Fueyo E."/>
            <person name="Ruiz-Duenas F.J."/>
            <person name="Ferreira P."/>
            <person name="Floudas D."/>
            <person name="Hibbett D.S."/>
            <person name="Canessa P."/>
            <person name="Larrondo L.F."/>
            <person name="James T.Y."/>
            <person name="Seelenfreund D."/>
            <person name="Lobos S."/>
            <person name="Polanco R."/>
            <person name="Tello M."/>
            <person name="Honda Y."/>
            <person name="Watanabe T."/>
            <person name="Watanabe T."/>
            <person name="Ryu J.S."/>
            <person name="Kubicek C.P."/>
            <person name="Schmoll M."/>
            <person name="Gaskell J."/>
            <person name="Hammel K.E."/>
            <person name="St John F.J."/>
            <person name="Vanden Wymelenberg A."/>
            <person name="Sabat G."/>
            <person name="Splinter BonDurant S."/>
            <person name="Syed K."/>
            <person name="Yadav J.S."/>
            <person name="Doddapaneni H."/>
            <person name="Subramanian V."/>
            <person name="Lavin J.L."/>
            <person name="Oguiza J.A."/>
            <person name="Perez G."/>
            <person name="Pisabarro A.G."/>
            <person name="Ramirez L."/>
            <person name="Santoyo F."/>
            <person name="Master E."/>
            <person name="Coutinho P.M."/>
            <person name="Henrissat B."/>
            <person name="Lombard V."/>
            <person name="Magnuson J.K."/>
            <person name="Kuees U."/>
            <person name="Hori C."/>
            <person name="Igarashi K."/>
            <person name="Samejima M."/>
            <person name="Held B.W."/>
            <person name="Barry K.W."/>
            <person name="LaButti K.M."/>
            <person name="Lapidus A."/>
            <person name="Lindquist E.A."/>
            <person name="Lucas S.M."/>
            <person name="Riley R."/>
            <person name="Salamov A.A."/>
            <person name="Hoffmeister D."/>
            <person name="Schwenk D."/>
            <person name="Hadar Y."/>
            <person name="Yarden O."/>
            <person name="de Vries R.P."/>
            <person name="Wiebenga A."/>
            <person name="Stenlid J."/>
            <person name="Eastwood D."/>
            <person name="Grigoriev I.V."/>
            <person name="Berka R.M."/>
            <person name="Blanchette R.A."/>
            <person name="Kersten P."/>
            <person name="Martinez A.T."/>
            <person name="Vicuna R."/>
            <person name="Cullen D."/>
        </authorList>
    </citation>
    <scope>NUCLEOTIDE SEQUENCE [LARGE SCALE GENOMIC DNA]</scope>
    <source>
        <strain evidence="2 3">B</strain>
    </source>
</reference>
<sequence>MPVSAETQARSDSQLNSPSIEQQARQYDAPPPSETVEPTQVGTPTQQAATQPGGGTTVNVVTMPSQPSFKEKVVGYAKEIRGTMLRKSDTKEYGEKILAGQASFRDPETAPSAREANTTTGNLNNQRPNENP</sequence>
<evidence type="ECO:0000313" key="3">
    <source>
        <dbReference type="Proteomes" id="UP000016930"/>
    </source>
</evidence>
<evidence type="ECO:0000313" key="2">
    <source>
        <dbReference type="EMBL" id="EMD39780.1"/>
    </source>
</evidence>
<feature type="compositionally biased region" description="Polar residues" evidence="1">
    <location>
        <begin position="1"/>
        <end position="25"/>
    </location>
</feature>
<protein>
    <submittedName>
        <fullName evidence="2">Uncharacterized protein</fullName>
    </submittedName>
</protein>
<proteinExistence type="predicted"/>
<dbReference type="OrthoDB" id="3361009at2759"/>
<accession>M2R5B9</accession>
<keyword evidence="3" id="KW-1185">Reference proteome</keyword>
<organism evidence="2 3">
    <name type="scientific">Ceriporiopsis subvermispora (strain B)</name>
    <name type="common">White-rot fungus</name>
    <name type="synonym">Gelatoporia subvermispora</name>
    <dbReference type="NCBI Taxonomy" id="914234"/>
    <lineage>
        <taxon>Eukaryota</taxon>
        <taxon>Fungi</taxon>
        <taxon>Dikarya</taxon>
        <taxon>Basidiomycota</taxon>
        <taxon>Agaricomycotina</taxon>
        <taxon>Agaricomycetes</taxon>
        <taxon>Polyporales</taxon>
        <taxon>Gelatoporiaceae</taxon>
        <taxon>Gelatoporia</taxon>
    </lineage>
</organism>
<feature type="region of interest" description="Disordered" evidence="1">
    <location>
        <begin position="1"/>
        <end position="63"/>
    </location>
</feature>